<dbReference type="EMBL" id="JARRAG010000002">
    <property type="protein sequence ID" value="MDG3007012.1"/>
    <property type="molecule type" value="Genomic_DNA"/>
</dbReference>
<reference evidence="1 2" key="1">
    <citation type="submission" date="2023-03" db="EMBL/GenBank/DDBJ databases">
        <title>Paludisphaera mucosa sp. nov. a novel planctomycete from northern fen.</title>
        <authorList>
            <person name="Ivanova A."/>
        </authorList>
    </citation>
    <scope>NUCLEOTIDE SEQUENCE [LARGE SCALE GENOMIC DNA]</scope>
    <source>
        <strain evidence="1 2">Pla2</strain>
    </source>
</reference>
<dbReference type="RefSeq" id="WP_277863302.1">
    <property type="nucleotide sequence ID" value="NZ_JARRAG010000002.1"/>
</dbReference>
<evidence type="ECO:0000313" key="2">
    <source>
        <dbReference type="Proteomes" id="UP001216907"/>
    </source>
</evidence>
<evidence type="ECO:0000313" key="1">
    <source>
        <dbReference type="EMBL" id="MDG3007012.1"/>
    </source>
</evidence>
<proteinExistence type="predicted"/>
<protein>
    <submittedName>
        <fullName evidence="1">Uncharacterized protein</fullName>
    </submittedName>
</protein>
<sequence length="141" mass="15212">MGKCDITGGILSAGLNKLAETQGLRPIPAGAGLAYDLSPGFVVKQEIRKLCKPETGSLLRLDLDQLSRFTQAYLMDRMESIASEQQDKALKIPGTRLESPTFPLGVVGLPGTGTAVIWYDKDAEGKTKLNGVLLKLTFTFK</sequence>
<comment type="caution">
    <text evidence="1">The sequence shown here is derived from an EMBL/GenBank/DDBJ whole genome shotgun (WGS) entry which is preliminary data.</text>
</comment>
<dbReference type="Proteomes" id="UP001216907">
    <property type="component" value="Unassembled WGS sequence"/>
</dbReference>
<accession>A0ABT6FHF5</accession>
<organism evidence="1 2">
    <name type="scientific">Paludisphaera mucosa</name>
    <dbReference type="NCBI Taxonomy" id="3030827"/>
    <lineage>
        <taxon>Bacteria</taxon>
        <taxon>Pseudomonadati</taxon>
        <taxon>Planctomycetota</taxon>
        <taxon>Planctomycetia</taxon>
        <taxon>Isosphaerales</taxon>
        <taxon>Isosphaeraceae</taxon>
        <taxon>Paludisphaera</taxon>
    </lineage>
</organism>
<keyword evidence="2" id="KW-1185">Reference proteome</keyword>
<gene>
    <name evidence="1" type="ORF">PZE19_24860</name>
</gene>
<name>A0ABT6FHF5_9BACT</name>